<organism evidence="7 8">
    <name type="scientific">Elysia marginata</name>
    <dbReference type="NCBI Taxonomy" id="1093978"/>
    <lineage>
        <taxon>Eukaryota</taxon>
        <taxon>Metazoa</taxon>
        <taxon>Spiralia</taxon>
        <taxon>Lophotrochozoa</taxon>
        <taxon>Mollusca</taxon>
        <taxon>Gastropoda</taxon>
        <taxon>Heterobranchia</taxon>
        <taxon>Euthyneura</taxon>
        <taxon>Panpulmonata</taxon>
        <taxon>Sacoglossa</taxon>
        <taxon>Placobranchoidea</taxon>
        <taxon>Plakobranchidae</taxon>
        <taxon>Elysia</taxon>
    </lineage>
</organism>
<dbReference type="FunFam" id="2.60.40.10:FF:000032">
    <property type="entry name" value="palladin isoform X1"/>
    <property type="match status" value="1"/>
</dbReference>
<proteinExistence type="predicted"/>
<evidence type="ECO:0000256" key="2">
    <source>
        <dbReference type="ARBA" id="ARBA00022490"/>
    </source>
</evidence>
<dbReference type="SMART" id="SM00409">
    <property type="entry name" value="IG"/>
    <property type="match status" value="2"/>
</dbReference>
<dbReference type="GO" id="GO:0030424">
    <property type="term" value="C:axon"/>
    <property type="evidence" value="ECO:0007669"/>
    <property type="project" value="TreeGrafter"/>
</dbReference>
<keyword evidence="3" id="KW-0732">Signal</keyword>
<feature type="domain" description="Ig-like" evidence="6">
    <location>
        <begin position="12"/>
        <end position="106"/>
    </location>
</feature>
<reference evidence="7 8" key="1">
    <citation type="journal article" date="2021" name="Elife">
        <title>Chloroplast acquisition without the gene transfer in kleptoplastic sea slugs, Plakobranchus ocellatus.</title>
        <authorList>
            <person name="Maeda T."/>
            <person name="Takahashi S."/>
            <person name="Yoshida T."/>
            <person name="Shimamura S."/>
            <person name="Takaki Y."/>
            <person name="Nagai Y."/>
            <person name="Toyoda A."/>
            <person name="Suzuki Y."/>
            <person name="Arimoto A."/>
            <person name="Ishii H."/>
            <person name="Satoh N."/>
            <person name="Nishiyama T."/>
            <person name="Hasebe M."/>
            <person name="Maruyama T."/>
            <person name="Minagawa J."/>
            <person name="Obokata J."/>
            <person name="Shigenobu S."/>
        </authorList>
    </citation>
    <scope>NUCLEOTIDE SEQUENCE [LARGE SCALE GENOMIC DNA]</scope>
</reference>
<dbReference type="GO" id="GO:0005886">
    <property type="term" value="C:plasma membrane"/>
    <property type="evidence" value="ECO:0007669"/>
    <property type="project" value="TreeGrafter"/>
</dbReference>
<accession>A0AAV4EIL4</accession>
<evidence type="ECO:0000313" key="8">
    <source>
        <dbReference type="Proteomes" id="UP000762676"/>
    </source>
</evidence>
<feature type="domain" description="Ig-like" evidence="6">
    <location>
        <begin position="108"/>
        <end position="197"/>
    </location>
</feature>
<dbReference type="InterPro" id="IPR003598">
    <property type="entry name" value="Ig_sub2"/>
</dbReference>
<evidence type="ECO:0000256" key="3">
    <source>
        <dbReference type="ARBA" id="ARBA00022729"/>
    </source>
</evidence>
<dbReference type="InterPro" id="IPR003599">
    <property type="entry name" value="Ig_sub"/>
</dbReference>
<dbReference type="InterPro" id="IPR036179">
    <property type="entry name" value="Ig-like_dom_sf"/>
</dbReference>
<comment type="subcellular location">
    <subcellularLocation>
        <location evidence="1">Cytoplasm</location>
    </subcellularLocation>
</comment>
<dbReference type="PANTHER" id="PTHR45080">
    <property type="entry name" value="CONTACTIN 5"/>
    <property type="match status" value="1"/>
</dbReference>
<keyword evidence="8" id="KW-1185">Reference proteome</keyword>
<dbReference type="GO" id="GO:0007156">
    <property type="term" value="P:homophilic cell adhesion via plasma membrane adhesion molecules"/>
    <property type="evidence" value="ECO:0007669"/>
    <property type="project" value="TreeGrafter"/>
</dbReference>
<dbReference type="Pfam" id="PF07679">
    <property type="entry name" value="I-set"/>
    <property type="match status" value="2"/>
</dbReference>
<dbReference type="InterPro" id="IPR013783">
    <property type="entry name" value="Ig-like_fold"/>
</dbReference>
<keyword evidence="2" id="KW-0963">Cytoplasm</keyword>
<dbReference type="EMBL" id="BMAT01010777">
    <property type="protein sequence ID" value="GFR60565.1"/>
    <property type="molecule type" value="Genomic_DNA"/>
</dbReference>
<dbReference type="PANTHER" id="PTHR45080:SF8">
    <property type="entry name" value="IG-LIKE DOMAIN-CONTAINING PROTEIN"/>
    <property type="match status" value="1"/>
</dbReference>
<dbReference type="Gene3D" id="2.60.40.10">
    <property type="entry name" value="Immunoglobulins"/>
    <property type="match status" value="2"/>
</dbReference>
<dbReference type="FunFam" id="2.60.40.10:FF:000425">
    <property type="entry name" value="Myosin light chain kinase"/>
    <property type="match status" value="1"/>
</dbReference>
<evidence type="ECO:0000256" key="1">
    <source>
        <dbReference type="ARBA" id="ARBA00004496"/>
    </source>
</evidence>
<comment type="caution">
    <text evidence="7">The sequence shown here is derived from an EMBL/GenBank/DDBJ whole genome shotgun (WGS) entry which is preliminary data.</text>
</comment>
<dbReference type="InterPro" id="IPR007110">
    <property type="entry name" value="Ig-like_dom"/>
</dbReference>
<dbReference type="SUPFAM" id="SSF48726">
    <property type="entry name" value="Immunoglobulin"/>
    <property type="match status" value="2"/>
</dbReference>
<dbReference type="GO" id="GO:0050808">
    <property type="term" value="P:synapse organization"/>
    <property type="evidence" value="ECO:0007669"/>
    <property type="project" value="TreeGrafter"/>
</dbReference>
<sequence length="203" mass="22726">MVMFTLSSATAPEFVVSDSGSEIQHGIDARPVKLTLQLRGVPLPNVDWFFNDKKIMYGDRHEGYITPTGLAVLEFSPMSWEDVGDYKCVAENDQGEASFTVKLQMSDPPTFLEPIRDLHLKTMASSRFQCQVDGIPYPTVKFMKDWRPLTETSRQKVVQDDSAWYLEVDQAIPADSGCYICVAENAAGKVFCTARLTVDGENR</sequence>
<keyword evidence="5" id="KW-0393">Immunoglobulin domain</keyword>
<evidence type="ECO:0000259" key="6">
    <source>
        <dbReference type="PROSITE" id="PS50835"/>
    </source>
</evidence>
<gene>
    <name evidence="7" type="ORF">ElyMa_005410500</name>
</gene>
<dbReference type="AlphaFoldDB" id="A0AAV4EIL4"/>
<protein>
    <submittedName>
        <fullName evidence="7">Muscle M-line assembly protein unc-89</fullName>
    </submittedName>
</protein>
<evidence type="ECO:0000256" key="4">
    <source>
        <dbReference type="ARBA" id="ARBA00023157"/>
    </source>
</evidence>
<evidence type="ECO:0000313" key="7">
    <source>
        <dbReference type="EMBL" id="GFR60565.1"/>
    </source>
</evidence>
<dbReference type="GO" id="GO:0008046">
    <property type="term" value="F:axon guidance receptor activity"/>
    <property type="evidence" value="ECO:0007669"/>
    <property type="project" value="TreeGrafter"/>
</dbReference>
<dbReference type="PROSITE" id="PS50835">
    <property type="entry name" value="IG_LIKE"/>
    <property type="match status" value="2"/>
</dbReference>
<evidence type="ECO:0000256" key="5">
    <source>
        <dbReference type="ARBA" id="ARBA00023319"/>
    </source>
</evidence>
<dbReference type="GO" id="GO:0005737">
    <property type="term" value="C:cytoplasm"/>
    <property type="evidence" value="ECO:0007669"/>
    <property type="project" value="UniProtKB-SubCell"/>
</dbReference>
<dbReference type="Proteomes" id="UP000762676">
    <property type="component" value="Unassembled WGS sequence"/>
</dbReference>
<dbReference type="InterPro" id="IPR050958">
    <property type="entry name" value="Cell_Adh-Cytoskel_Orgn"/>
</dbReference>
<dbReference type="SMART" id="SM00408">
    <property type="entry name" value="IGc2"/>
    <property type="match status" value="2"/>
</dbReference>
<dbReference type="GO" id="GO:0043025">
    <property type="term" value="C:neuronal cell body"/>
    <property type="evidence" value="ECO:0007669"/>
    <property type="project" value="TreeGrafter"/>
</dbReference>
<name>A0AAV4EIL4_9GAST</name>
<keyword evidence="4" id="KW-1015">Disulfide bond</keyword>
<dbReference type="InterPro" id="IPR013098">
    <property type="entry name" value="Ig_I-set"/>
</dbReference>